<dbReference type="InterPro" id="IPR014031">
    <property type="entry name" value="Ketoacyl_synth_C"/>
</dbReference>
<accession>A0A058ZKU6</accession>
<dbReference type="Pfam" id="PF00109">
    <property type="entry name" value="ketoacyl-synt"/>
    <property type="match status" value="1"/>
</dbReference>
<dbReference type="EMBL" id="AQQY01000008">
    <property type="protein sequence ID" value="KCV81436.1"/>
    <property type="molecule type" value="Genomic_DNA"/>
</dbReference>
<dbReference type="CDD" id="cd00833">
    <property type="entry name" value="PKS"/>
    <property type="match status" value="1"/>
</dbReference>
<evidence type="ECO:0000256" key="1">
    <source>
        <dbReference type="ARBA" id="ARBA00022679"/>
    </source>
</evidence>
<dbReference type="InterPro" id="IPR016039">
    <property type="entry name" value="Thiolase-like"/>
</dbReference>
<evidence type="ECO:0000259" key="2">
    <source>
        <dbReference type="PROSITE" id="PS52004"/>
    </source>
</evidence>
<dbReference type="GO" id="GO:0000287">
    <property type="term" value="F:magnesium ion binding"/>
    <property type="evidence" value="ECO:0007669"/>
    <property type="project" value="InterPro"/>
</dbReference>
<dbReference type="SMART" id="SM00827">
    <property type="entry name" value="PKS_AT"/>
    <property type="match status" value="1"/>
</dbReference>
<dbReference type="Pfam" id="PF01648">
    <property type="entry name" value="ACPS"/>
    <property type="match status" value="1"/>
</dbReference>
<dbReference type="Gene3D" id="3.10.129.110">
    <property type="entry name" value="Polyketide synthase dehydratase"/>
    <property type="match status" value="1"/>
</dbReference>
<dbReference type="Proteomes" id="UP000024836">
    <property type="component" value="Unassembled WGS sequence"/>
</dbReference>
<dbReference type="PROSITE" id="PS52004">
    <property type="entry name" value="KS3_2"/>
    <property type="match status" value="1"/>
</dbReference>
<dbReference type="InterPro" id="IPR014043">
    <property type="entry name" value="Acyl_transferase_dom"/>
</dbReference>
<dbReference type="InterPro" id="IPR042104">
    <property type="entry name" value="PKS_dehydratase_sf"/>
</dbReference>
<dbReference type="InterPro" id="IPR052568">
    <property type="entry name" value="PKS-FAS_Synthase"/>
</dbReference>
<dbReference type="GO" id="GO:0016746">
    <property type="term" value="F:acyltransferase activity"/>
    <property type="evidence" value="ECO:0007669"/>
    <property type="project" value="InterPro"/>
</dbReference>
<evidence type="ECO:0000313" key="3">
    <source>
        <dbReference type="EMBL" id="KCV81436.1"/>
    </source>
</evidence>
<proteinExistence type="predicted"/>
<dbReference type="Pfam" id="PF02801">
    <property type="entry name" value="Ketoacyl-synt_C"/>
    <property type="match status" value="1"/>
</dbReference>
<sequence>MDCIFPKAPDRVSFWQNIVNKVDAVDDAPADWNGDLYMDPDSTENDRVYTTKGGFLGDLAVFDPLKHGVPPTSINGGEPDQFLALELAARTLEDAQFDARPVPGDRVAVILGRGTYINRGFTSVVQHGIMLDRFLDVLKKLHPETQADELAAVKKELKASLPPFNAEIAPALVPNLVTGRIANRLDFQGANYIIDAACASSLIAMERGINDLRAGLCDMAIVGGVHASTPAPIYQIFCQIEALSKKGSIKPFSAEADGTLLGEGVGILAIKRLSDAEAAGDKIYALMRGVGVASDGKGLGMLAPRIEGEALALRRAYEQSDVDPSSVGLIEAHGTATSVGDATEVEALANQFGGRASEEPDCALGAVKSMIGHCIPASGSAGLIKTAMALYHRTLPPTLVDTPNPDLGIEDTPFYLNTEARPWIHGGQEPRRAGVNAFGFGGINAHAVLEEYTGAPQPKPQITRSSEVILLDGASAEALTAKIENVVQTLGAEDVTLPALARQVNAQGGDGDWRVGVVAADKADAEAKLTKIVDRIKAGKTKLKDRKGAYLVSKPLARDGKVAFMFPGEGSQHTGMLREVMLHHPEMRGWFDLVDGAFADHARALKPSQVIYPPSYVASEGEGIWRMDIGPEAIFAANQSVAALYTKIGLKADMLVGHSTGEYSALYAAGVTRRDDPTQLQSEMRALNDAYEEMSRDGVIAEGALVAIGAVPADTLNEKLEGRDDVYLAMDNCPNQKVIATFNDDARAWAEKLAGELGGFGETLPFERAYHSPAFSGFSERLDTFLQGMELSAPELPVYSCLSTGTFPDDAAGIRELTSGQWAGRVRFTETLQKMHEDGARIFIECGPRNNLTAFANDILRGKPHVALAMDTPGRVGLDQLNHFIAQLSVEGVQLNVDAFAAPAEDSAETKGPSRPQVLKMGLQPMEMKNVPPITSKPVTEKVVEKIVEVPVAKGDAPAPVAASPEEQLVASYFDTMEQFVSAERDIMSAYFGAYTGAPEKAAPAPMPAPAVPVTAEPLRFPMLTSFERSPDGTALTARIEVDVARAPYLLDHSFGRGISALNQDLTGLPVVPLTFTMEALAQAAAALRPNLVVTAMNEVRASRWLALDRPVLAVEASVELKEEGATTRVHVRLREAEGPALRPILVEAEVELAATRPAAPVAAPMQYGAQRDVFWNLQDVYSKIMFHGPKLHAVETMDLTAVDGCEGTLTGLPLDQLYTGIPQPQFETDPITLDAVGQLVGVWSAEMLDEAFHIFPFRVEKLEMFGPPLSPGEKARCRCAISLIGVDEMSSYIDVVTADGHLQCRIHGWWDKRFNLPERFFQARLDPAQNSVSRALPAPEGVSVTMVDDLSTDLLEGSGGIWAKVLAGLVLSPPERVDWDALGTATEKRRWEWLRGRTAVKDAVRMLKAAGIRPADVEILPSDDTHGPSIGASWPAEWGAAPHLSISHKVQMAVAVAVDSAQYAGVGIDMEQIKTRDAAFLNTAFTEGERKIIADTAPGTPRDRMVALMWCAKEAVGKAYGSGLATMFDKFEIVSADAGAEQFQVREITTGDLVFASALKEIVGDMVAVIALRPA</sequence>
<gene>
    <name evidence="3" type="ORF">ATO10_12544</name>
</gene>
<dbReference type="InterPro" id="IPR037143">
    <property type="entry name" value="4-PPantetheinyl_Trfase_dom_sf"/>
</dbReference>
<dbReference type="InterPro" id="IPR014030">
    <property type="entry name" value="Ketoacyl_synth_N"/>
</dbReference>
<evidence type="ECO:0000313" key="4">
    <source>
        <dbReference type="Proteomes" id="UP000024836"/>
    </source>
</evidence>
<dbReference type="InterPro" id="IPR001227">
    <property type="entry name" value="Ac_transferase_dom_sf"/>
</dbReference>
<dbReference type="SUPFAM" id="SSF56214">
    <property type="entry name" value="4'-phosphopantetheinyl transferase"/>
    <property type="match status" value="1"/>
</dbReference>
<organism evidence="3 4">
    <name type="scientific">Actibacterium atlanticum</name>
    <dbReference type="NCBI Taxonomy" id="1461693"/>
    <lineage>
        <taxon>Bacteria</taxon>
        <taxon>Pseudomonadati</taxon>
        <taxon>Pseudomonadota</taxon>
        <taxon>Alphaproteobacteria</taxon>
        <taxon>Rhodobacterales</taxon>
        <taxon>Roseobacteraceae</taxon>
        <taxon>Actibacterium</taxon>
    </lineage>
</organism>
<name>A0A058ZKU6_9RHOB</name>
<dbReference type="Pfam" id="PF16197">
    <property type="entry name" value="KAsynt_C_assoc"/>
    <property type="match status" value="1"/>
</dbReference>
<reference evidence="3 4" key="1">
    <citation type="submission" date="2013-04" db="EMBL/GenBank/DDBJ databases">
        <title>Shimia sp. 22II-S11-Z10 Genome Sequencing.</title>
        <authorList>
            <person name="Lai Q."/>
            <person name="Li G."/>
            <person name="Shao Z."/>
        </authorList>
    </citation>
    <scope>NUCLEOTIDE SEQUENCE [LARGE SCALE GENOMIC DNA]</scope>
    <source>
        <strain evidence="4">22II-S11-Z10</strain>
    </source>
</reference>
<feature type="domain" description="Ketosynthase family 3 (KS3)" evidence="2">
    <location>
        <begin position="1"/>
        <end position="451"/>
    </location>
</feature>
<dbReference type="eggNOG" id="COG2091">
    <property type="taxonomic scope" value="Bacteria"/>
</dbReference>
<dbReference type="SUPFAM" id="SSF52151">
    <property type="entry name" value="FabD/lysophospholipase-like"/>
    <property type="match status" value="1"/>
</dbReference>
<keyword evidence="1" id="KW-0808">Transferase</keyword>
<dbReference type="Gene3D" id="3.40.47.10">
    <property type="match status" value="1"/>
</dbReference>
<dbReference type="SUPFAM" id="SSF53901">
    <property type="entry name" value="Thiolase-like"/>
    <property type="match status" value="1"/>
</dbReference>
<dbReference type="eggNOG" id="COG3321">
    <property type="taxonomic scope" value="Bacteria"/>
</dbReference>
<dbReference type="Gene3D" id="3.40.366.10">
    <property type="entry name" value="Malonyl-Coenzyme A Acyl Carrier Protein, domain 2"/>
    <property type="match status" value="1"/>
</dbReference>
<dbReference type="InterPro" id="IPR032821">
    <property type="entry name" value="PKS_assoc"/>
</dbReference>
<protein>
    <submittedName>
        <fullName evidence="3">Putative modular PKS system</fullName>
    </submittedName>
</protein>
<dbReference type="Gene3D" id="3.90.470.20">
    <property type="entry name" value="4'-phosphopantetheinyl transferase domain"/>
    <property type="match status" value="2"/>
</dbReference>
<dbReference type="Pfam" id="PF00698">
    <property type="entry name" value="Acyl_transf_1"/>
    <property type="match status" value="1"/>
</dbReference>
<dbReference type="PANTHER" id="PTHR43074">
    <property type="entry name" value="OMEGA-3 POLYUNSATURATED FATTY ACID SYNTHASE PFAB-RELATED"/>
    <property type="match status" value="1"/>
</dbReference>
<dbReference type="GO" id="GO:0008897">
    <property type="term" value="F:holo-[acyl-carrier-protein] synthase activity"/>
    <property type="evidence" value="ECO:0007669"/>
    <property type="project" value="InterPro"/>
</dbReference>
<comment type="caution">
    <text evidence="3">The sequence shown here is derived from an EMBL/GenBank/DDBJ whole genome shotgun (WGS) entry which is preliminary data.</text>
</comment>
<dbReference type="STRING" id="1461693.ATO10_12544"/>
<dbReference type="PANTHER" id="PTHR43074:SF1">
    <property type="entry name" value="BETA-KETOACYL SYNTHASE FAMILY PROTEIN-RELATED"/>
    <property type="match status" value="1"/>
</dbReference>
<dbReference type="InterPro" id="IPR016035">
    <property type="entry name" value="Acyl_Trfase/lysoPLipase"/>
</dbReference>
<dbReference type="Gene3D" id="3.30.70.250">
    <property type="entry name" value="Malonyl-CoA ACP transacylase, ACP-binding"/>
    <property type="match status" value="1"/>
</dbReference>
<dbReference type="InterPro" id="IPR008278">
    <property type="entry name" value="4-PPantetheinyl_Trfase_dom"/>
</dbReference>
<keyword evidence="4" id="KW-1185">Reference proteome</keyword>
<dbReference type="InterPro" id="IPR020841">
    <property type="entry name" value="PKS_Beta-ketoAc_synthase_dom"/>
</dbReference>
<dbReference type="SMART" id="SM00825">
    <property type="entry name" value="PKS_KS"/>
    <property type="match status" value="1"/>
</dbReference>